<feature type="non-terminal residue" evidence="5">
    <location>
        <position position="1"/>
    </location>
</feature>
<dbReference type="Pfam" id="PF12480">
    <property type="entry name" value="GARIL_Rab2_bd"/>
    <property type="match status" value="1"/>
</dbReference>
<feature type="region of interest" description="Disordered" evidence="2">
    <location>
        <begin position="126"/>
        <end position="273"/>
    </location>
</feature>
<dbReference type="OMA" id="HEAFCHT"/>
<dbReference type="KEGG" id="pbi:107326684"/>
<feature type="compositionally biased region" description="Basic residues" evidence="2">
    <location>
        <begin position="176"/>
        <end position="185"/>
    </location>
</feature>
<keyword evidence="4" id="KW-1185">Reference proteome</keyword>
<dbReference type="AlphaFoldDB" id="A0A9F3QUP4"/>
<name>A0A9F3QUP4_PYTBI</name>
<organism evidence="4 5">
    <name type="scientific">Python bivittatus</name>
    <name type="common">Burmese python</name>
    <name type="synonym">Python molurus bivittatus</name>
    <dbReference type="NCBI Taxonomy" id="176946"/>
    <lineage>
        <taxon>Eukaryota</taxon>
        <taxon>Metazoa</taxon>
        <taxon>Chordata</taxon>
        <taxon>Craniata</taxon>
        <taxon>Vertebrata</taxon>
        <taxon>Euteleostomi</taxon>
        <taxon>Lepidosauria</taxon>
        <taxon>Squamata</taxon>
        <taxon>Bifurcata</taxon>
        <taxon>Unidentata</taxon>
        <taxon>Episquamata</taxon>
        <taxon>Toxicofera</taxon>
        <taxon>Serpentes</taxon>
        <taxon>Henophidia</taxon>
        <taxon>Pythonidae</taxon>
        <taxon>Python</taxon>
    </lineage>
</organism>
<accession>A0A9F3QUP4</accession>
<feature type="domain" description="Golgi associated RAB2 interactor protein-like Rab2B-binding" evidence="3">
    <location>
        <begin position="62"/>
        <end position="131"/>
    </location>
</feature>
<gene>
    <name evidence="5" type="primary">LOC107326684</name>
</gene>
<evidence type="ECO:0000256" key="1">
    <source>
        <dbReference type="ARBA" id="ARBA00038379"/>
    </source>
</evidence>
<dbReference type="OrthoDB" id="9940031at2759"/>
<dbReference type="InterPro" id="IPR022168">
    <property type="entry name" value="GARIL-like_Rab2B-bd"/>
</dbReference>
<feature type="non-terminal residue" evidence="5">
    <location>
        <position position="273"/>
    </location>
</feature>
<evidence type="ECO:0000256" key="2">
    <source>
        <dbReference type="SAM" id="MobiDB-lite"/>
    </source>
</evidence>
<evidence type="ECO:0000259" key="3">
    <source>
        <dbReference type="Pfam" id="PF12480"/>
    </source>
</evidence>
<dbReference type="RefSeq" id="XP_015746679.1">
    <property type="nucleotide sequence ID" value="XM_015891193.1"/>
</dbReference>
<evidence type="ECO:0000313" key="5">
    <source>
        <dbReference type="RefSeq" id="XP_015746679.1"/>
    </source>
</evidence>
<proteinExistence type="inferred from homology"/>
<protein>
    <submittedName>
        <fullName evidence="5">Protein FAM71F2-like</fullName>
    </submittedName>
</protein>
<dbReference type="Proteomes" id="UP000695026">
    <property type="component" value="Unplaced"/>
</dbReference>
<dbReference type="GeneID" id="107326684"/>
<evidence type="ECO:0000313" key="4">
    <source>
        <dbReference type="Proteomes" id="UP000695026"/>
    </source>
</evidence>
<sequence length="273" mass="30957">ISKQGGPIEIHNQEQIVTVGITSTNPVLLIPNVLLLARPIVPSEEHISKFRAIFHHQPPVRFELTRLFPLRFVKISIHNSEKKQLRLKLVSGRTYYLQLCPQSNRREDLFDAWVRIVQLLRPSSEISVKEQNQKNKKLKSHGVPLVPPLKLKEPQIERPVMSPPPQRESQRTPEKKTKKKNKSKKSICPATQNSSADETKKNSDPAAVLSESSPIPEIEPQPLNTENIHEALCHPTPEDQDIAKKLEEEEEKEETKSPSHKSHAGEKGSSDIK</sequence>
<reference evidence="5" key="1">
    <citation type="submission" date="2025-08" db="UniProtKB">
        <authorList>
            <consortium name="RefSeq"/>
        </authorList>
    </citation>
    <scope>IDENTIFICATION</scope>
    <source>
        <tissue evidence="5">Liver</tissue>
    </source>
</reference>
<comment type="similarity">
    <text evidence="1">Belongs to the GARIN family.</text>
</comment>
<dbReference type="GO" id="GO:0005634">
    <property type="term" value="C:nucleus"/>
    <property type="evidence" value="ECO:0007669"/>
    <property type="project" value="TreeGrafter"/>
</dbReference>
<dbReference type="PANTHER" id="PTHR22574">
    <property type="match status" value="1"/>
</dbReference>
<dbReference type="PANTHER" id="PTHR22574:SF14">
    <property type="entry name" value="INTEGRAL MEMBRANE PROTEIN"/>
    <property type="match status" value="1"/>
</dbReference>
<feature type="compositionally biased region" description="Low complexity" evidence="2">
    <location>
        <begin position="210"/>
        <end position="220"/>
    </location>
</feature>
<feature type="compositionally biased region" description="Basic and acidic residues" evidence="2">
    <location>
        <begin position="241"/>
        <end position="273"/>
    </location>
</feature>